<dbReference type="RefSeq" id="WP_117454576.1">
    <property type="nucleotide sequence ID" value="NZ_CP060636.1"/>
</dbReference>
<keyword evidence="3" id="KW-1185">Reference proteome</keyword>
<dbReference type="AlphaFoldDB" id="A0A7G9GM33"/>
<dbReference type="Gene3D" id="3.40.50.620">
    <property type="entry name" value="HUPs"/>
    <property type="match status" value="1"/>
</dbReference>
<proteinExistence type="predicted"/>
<dbReference type="Pfam" id="PF02698">
    <property type="entry name" value="DUF218"/>
    <property type="match status" value="1"/>
</dbReference>
<dbReference type="PANTHER" id="PTHR30336:SF20">
    <property type="entry name" value="DUF218 DOMAIN-CONTAINING PROTEIN"/>
    <property type="match status" value="1"/>
</dbReference>
<dbReference type="CDD" id="cd06259">
    <property type="entry name" value="YdcF-like"/>
    <property type="match status" value="1"/>
</dbReference>
<accession>A0A7G9GM33</accession>
<evidence type="ECO:0000313" key="2">
    <source>
        <dbReference type="EMBL" id="QNM11865.1"/>
    </source>
</evidence>
<feature type="domain" description="DUF218" evidence="1">
    <location>
        <begin position="34"/>
        <end position="159"/>
    </location>
</feature>
<evidence type="ECO:0000259" key="1">
    <source>
        <dbReference type="Pfam" id="PF02698"/>
    </source>
</evidence>
<dbReference type="GO" id="GO:0005886">
    <property type="term" value="C:plasma membrane"/>
    <property type="evidence" value="ECO:0007669"/>
    <property type="project" value="TreeGrafter"/>
</dbReference>
<sequence length="190" mass="22244">MMWLYIFIVLLVLQLPILYFFPTPPKMKKGVIYDVCIVLGCPTKDDGSISRMQKSRMDKAIALYQEGNVKRLLISGAGVRNHFVEADVMADYARSCGVHASDILKEKNARNTYDNLRYAKMLCKAHGYQHIVVVSSCFHIRRSSFFVRKFFNEFAMCPTDGKEKIKHYISEYFRMWNTLYFEIKLKIKNR</sequence>
<evidence type="ECO:0000313" key="3">
    <source>
        <dbReference type="Proteomes" id="UP000515856"/>
    </source>
</evidence>
<dbReference type="EMBL" id="CP060636">
    <property type="protein sequence ID" value="QNM11865.1"/>
    <property type="molecule type" value="Genomic_DNA"/>
</dbReference>
<reference evidence="2 3" key="1">
    <citation type="submission" date="2020-08" db="EMBL/GenBank/DDBJ databases">
        <authorList>
            <person name="Liu C."/>
            <person name="Sun Q."/>
        </authorList>
    </citation>
    <scope>NUCLEOTIDE SEQUENCE [LARGE SCALE GENOMIC DNA]</scope>
    <source>
        <strain evidence="2 3">NSJ-61</strain>
    </source>
</reference>
<dbReference type="InterPro" id="IPR051599">
    <property type="entry name" value="Cell_Envelope_Assoc"/>
</dbReference>
<dbReference type="KEGG" id="ehn:H9Q80_16710"/>
<dbReference type="Proteomes" id="UP000515856">
    <property type="component" value="Chromosome"/>
</dbReference>
<dbReference type="PANTHER" id="PTHR30336">
    <property type="entry name" value="INNER MEMBRANE PROTEIN, PROBABLE PERMEASE"/>
    <property type="match status" value="1"/>
</dbReference>
<gene>
    <name evidence="2" type="ORF">H9Q80_16710</name>
</gene>
<protein>
    <submittedName>
        <fullName evidence="2">YdcF family protein</fullName>
    </submittedName>
</protein>
<dbReference type="InterPro" id="IPR003848">
    <property type="entry name" value="DUF218"/>
</dbReference>
<organism evidence="2 3">
    <name type="scientific">[Eubacterium] hominis</name>
    <dbReference type="NCBI Taxonomy" id="2764325"/>
    <lineage>
        <taxon>Bacteria</taxon>
        <taxon>Bacillati</taxon>
        <taxon>Bacillota</taxon>
        <taxon>Erysipelotrichia</taxon>
        <taxon>Erysipelotrichales</taxon>
        <taxon>Erysipelotrichaceae</taxon>
        <taxon>Amedibacillus</taxon>
    </lineage>
</organism>
<name>A0A7G9GM33_9FIRM</name>
<dbReference type="InterPro" id="IPR014729">
    <property type="entry name" value="Rossmann-like_a/b/a_fold"/>
</dbReference>